<evidence type="ECO:0000313" key="4">
    <source>
        <dbReference type="EMBL" id="KGD61537.1"/>
    </source>
</evidence>
<dbReference type="PANTHER" id="PTHR42901:SF1">
    <property type="entry name" value="ALCOHOL DEHYDROGENASE"/>
    <property type="match status" value="1"/>
</dbReference>
<feature type="domain" description="Ketoreductase" evidence="3">
    <location>
        <begin position="24"/>
        <end position="210"/>
    </location>
</feature>
<protein>
    <submittedName>
        <fullName evidence="4">Short chain dehydrogenase/reductase family oxidoreductase</fullName>
    </submittedName>
</protein>
<dbReference type="InterPro" id="IPR057326">
    <property type="entry name" value="KR_dom"/>
</dbReference>
<gene>
    <name evidence="4" type="ORF">T9A_01486</name>
</gene>
<dbReference type="PROSITE" id="PS00061">
    <property type="entry name" value="ADH_SHORT"/>
    <property type="match status" value="1"/>
</dbReference>
<evidence type="ECO:0000259" key="3">
    <source>
        <dbReference type="SMART" id="SM00822"/>
    </source>
</evidence>
<evidence type="ECO:0000313" key="5">
    <source>
        <dbReference type="Proteomes" id="UP000029443"/>
    </source>
</evidence>
<keyword evidence="2" id="KW-0560">Oxidoreductase</keyword>
<dbReference type="SUPFAM" id="SSF51735">
    <property type="entry name" value="NAD(P)-binding Rossmann-fold domains"/>
    <property type="match status" value="1"/>
</dbReference>
<dbReference type="Pfam" id="PF00106">
    <property type="entry name" value="adh_short"/>
    <property type="match status" value="1"/>
</dbReference>
<dbReference type="SMART" id="SM00822">
    <property type="entry name" value="PKS_KR"/>
    <property type="match status" value="1"/>
</dbReference>
<dbReference type="NCBIfam" id="NF006509">
    <property type="entry name" value="PRK08945.1"/>
    <property type="match status" value="1"/>
</dbReference>
<dbReference type="Gene3D" id="3.40.50.720">
    <property type="entry name" value="NAD(P)-binding Rossmann-like Domain"/>
    <property type="match status" value="1"/>
</dbReference>
<dbReference type="PRINTS" id="PR00081">
    <property type="entry name" value="GDHRDH"/>
</dbReference>
<dbReference type="RefSeq" id="WP_035246535.1">
    <property type="nucleotide sequence ID" value="NZ_ARXU01000004.1"/>
</dbReference>
<reference evidence="4 5" key="1">
    <citation type="submission" date="2012-09" db="EMBL/GenBank/DDBJ databases">
        <title>Genome Sequence of alkane-degrading Bacterium Alcanivorax jadensis T9.</title>
        <authorList>
            <person name="Lai Q."/>
            <person name="Shao Z."/>
        </authorList>
    </citation>
    <scope>NUCLEOTIDE SEQUENCE [LARGE SCALE GENOMIC DNA]</scope>
    <source>
        <strain evidence="4 5">T9</strain>
    </source>
</reference>
<keyword evidence="5" id="KW-1185">Reference proteome</keyword>
<accession>A0ABR4WDH0</accession>
<dbReference type="InterPro" id="IPR020904">
    <property type="entry name" value="Sc_DH/Rdtase_CS"/>
</dbReference>
<proteinExistence type="inferred from homology"/>
<dbReference type="EMBL" id="ARXU01000004">
    <property type="protein sequence ID" value="KGD61537.1"/>
    <property type="molecule type" value="Genomic_DNA"/>
</dbReference>
<comment type="caution">
    <text evidence="4">The sequence shown here is derived from an EMBL/GenBank/DDBJ whole genome shotgun (WGS) entry which is preliminary data.</text>
</comment>
<dbReference type="PANTHER" id="PTHR42901">
    <property type="entry name" value="ALCOHOL DEHYDROGENASE"/>
    <property type="match status" value="1"/>
</dbReference>
<dbReference type="Proteomes" id="UP000029443">
    <property type="component" value="Unassembled WGS sequence"/>
</dbReference>
<dbReference type="InterPro" id="IPR036291">
    <property type="entry name" value="NAD(P)-bd_dom_sf"/>
</dbReference>
<evidence type="ECO:0000256" key="2">
    <source>
        <dbReference type="ARBA" id="ARBA00023002"/>
    </source>
</evidence>
<organism evidence="4 5">
    <name type="scientific">Alcanivorax jadensis T9</name>
    <dbReference type="NCBI Taxonomy" id="1177181"/>
    <lineage>
        <taxon>Bacteria</taxon>
        <taxon>Pseudomonadati</taxon>
        <taxon>Pseudomonadota</taxon>
        <taxon>Gammaproteobacteria</taxon>
        <taxon>Oceanospirillales</taxon>
        <taxon>Alcanivoracaceae</taxon>
        <taxon>Alcanivorax</taxon>
    </lineage>
</organism>
<name>A0ABR4WDH0_9GAMM</name>
<sequence length="258" mass="27620">MSELSSVNAQALAYQCPADAFKDRIILVTGAGAGIGRSAALTLARHGSTVILLGRTPEKLEKVYDEIKAAGGPEPALAPVNLAVARPEDFQELAGLFDKEFGRLDGILHNASVLGDITPLERYGVGTWDSVMQVNVNSAFYLTQAMLPLLRASDDARLLFTSSSVGRKGRAFWGAYAVSKAATENLAQVLAEELENTSNIRVNTLNPGGTRTDMRALAYPGEDPQTLKTPDEIMAPYLFLLGPDSRDVNGESIDAQPK</sequence>
<comment type="similarity">
    <text evidence="1">Belongs to the short-chain dehydrogenases/reductases (SDR) family.</text>
</comment>
<evidence type="ECO:0000256" key="1">
    <source>
        <dbReference type="ARBA" id="ARBA00006484"/>
    </source>
</evidence>
<dbReference type="InterPro" id="IPR002347">
    <property type="entry name" value="SDR_fam"/>
</dbReference>